<dbReference type="RefSeq" id="WP_232244246.1">
    <property type="nucleotide sequence ID" value="NZ_CP065725.1"/>
</dbReference>
<gene>
    <name evidence="2" type="ORF">NCTC11997_00785</name>
</gene>
<proteinExistence type="predicted"/>
<evidence type="ECO:0000313" key="3">
    <source>
        <dbReference type="Proteomes" id="UP000254603"/>
    </source>
</evidence>
<dbReference type="EMBL" id="UGSB01000001">
    <property type="protein sequence ID" value="SUA52446.1"/>
    <property type="molecule type" value="Genomic_DNA"/>
</dbReference>
<dbReference type="Proteomes" id="UP000254603">
    <property type="component" value="Unassembled WGS sequence"/>
</dbReference>
<organism evidence="2 3">
    <name type="scientific">Oligella ureolytica</name>
    <dbReference type="NCBI Taxonomy" id="90244"/>
    <lineage>
        <taxon>Bacteria</taxon>
        <taxon>Pseudomonadati</taxon>
        <taxon>Pseudomonadota</taxon>
        <taxon>Betaproteobacteria</taxon>
        <taxon>Burkholderiales</taxon>
        <taxon>Alcaligenaceae</taxon>
        <taxon>Oligella</taxon>
    </lineage>
</organism>
<feature type="compositionally biased region" description="Acidic residues" evidence="1">
    <location>
        <begin position="160"/>
        <end position="188"/>
    </location>
</feature>
<evidence type="ECO:0000313" key="2">
    <source>
        <dbReference type="EMBL" id="SUA52446.1"/>
    </source>
</evidence>
<accession>A0A378XFM9</accession>
<feature type="region of interest" description="Disordered" evidence="1">
    <location>
        <begin position="160"/>
        <end position="203"/>
    </location>
</feature>
<feature type="compositionally biased region" description="Basic and acidic residues" evidence="1">
    <location>
        <begin position="189"/>
        <end position="203"/>
    </location>
</feature>
<evidence type="ECO:0000256" key="1">
    <source>
        <dbReference type="SAM" id="MobiDB-lite"/>
    </source>
</evidence>
<name>A0A378XFM9_9BURK</name>
<sequence length="203" mass="22807">MLTAKIDMKKLFTEEELDALAKTADVLSAWTGKCILCEKNITDEGLEVAIFAQVLDSNEATKNPADADESVETHAIEDKEEGQFLLLGGADSSILGNAGGLTDINTQIYECRLLFSIMFNAEEGQFEERFLLVNDEFELVTTSDNIEDLVPFSLREVDDLDDWEDEDWDDDGGDQDGEHDDALSEEEWLERHRLPPDDKDSTH</sequence>
<dbReference type="AlphaFoldDB" id="A0A378XFM9"/>
<protein>
    <submittedName>
        <fullName evidence="2">Uncharacterized protein</fullName>
    </submittedName>
</protein>
<reference evidence="2 3" key="1">
    <citation type="submission" date="2018-06" db="EMBL/GenBank/DDBJ databases">
        <authorList>
            <consortium name="Pathogen Informatics"/>
            <person name="Doyle S."/>
        </authorList>
    </citation>
    <scope>NUCLEOTIDE SEQUENCE [LARGE SCALE GENOMIC DNA]</scope>
    <source>
        <strain evidence="2 3">NCTC11997</strain>
    </source>
</reference>